<sequence>MMKIETIQTGWTLVSSSVPDRSKHRWKKAYSRLFQSKNSRIKVPVKCFYVTVADHAFLIDAGWSEQVVDNAKRHLGFGLNFASEPVMLKTESANHQLKGKPVDCILMTHLDCDHVSGVHDFTEKKIICAREEYEYAHKNGIRYGKILKGLTFEYIDFRADTQAIFGKSSDVFGDGSVIAYLTPTHSAGSVIYKIMENGKYYLVVGDNGYMKASWEKGILPGPLYNADNMMKCLKWIKGKSKDKNCLGVLCAHEHM</sequence>
<evidence type="ECO:0000313" key="8">
    <source>
        <dbReference type="Proteomes" id="UP000005561"/>
    </source>
</evidence>
<evidence type="ECO:0000256" key="3">
    <source>
        <dbReference type="ARBA" id="ARBA00022723"/>
    </source>
</evidence>
<keyword evidence="3" id="KW-0479">Metal-binding</keyword>
<evidence type="ECO:0000259" key="6">
    <source>
        <dbReference type="SMART" id="SM00849"/>
    </source>
</evidence>
<evidence type="ECO:0000256" key="2">
    <source>
        <dbReference type="ARBA" id="ARBA00007749"/>
    </source>
</evidence>
<keyword evidence="5" id="KW-0862">Zinc</keyword>
<feature type="domain" description="Metallo-beta-lactamase" evidence="6">
    <location>
        <begin position="44"/>
        <end position="252"/>
    </location>
</feature>
<name>C6LBK1_9FIRM</name>
<evidence type="ECO:0000256" key="4">
    <source>
        <dbReference type="ARBA" id="ARBA00022801"/>
    </source>
</evidence>
<dbReference type="Gene3D" id="3.60.15.10">
    <property type="entry name" value="Ribonuclease Z/Hydroxyacylglutathione hydrolase-like"/>
    <property type="match status" value="1"/>
</dbReference>
<comment type="cofactor">
    <cofactor evidence="1">
        <name>Zn(2+)</name>
        <dbReference type="ChEBI" id="CHEBI:29105"/>
    </cofactor>
</comment>
<evidence type="ECO:0000313" key="7">
    <source>
        <dbReference type="EMBL" id="EET61804.1"/>
    </source>
</evidence>
<evidence type="ECO:0000256" key="1">
    <source>
        <dbReference type="ARBA" id="ARBA00001947"/>
    </source>
</evidence>
<dbReference type="GO" id="GO:0016787">
    <property type="term" value="F:hydrolase activity"/>
    <property type="evidence" value="ECO:0007669"/>
    <property type="project" value="UniProtKB-KW"/>
</dbReference>
<dbReference type="OrthoDB" id="9761531at2"/>
<dbReference type="InterPro" id="IPR051013">
    <property type="entry name" value="MBL_superfamily_lactonases"/>
</dbReference>
<comment type="similarity">
    <text evidence="2">Belongs to the metallo-beta-lactamase superfamily.</text>
</comment>
<dbReference type="Pfam" id="PF00753">
    <property type="entry name" value="Lactamase_B"/>
    <property type="match status" value="1"/>
</dbReference>
<dbReference type="PANTHER" id="PTHR42978">
    <property type="entry name" value="QUORUM-QUENCHING LACTONASE YTNP-RELATED-RELATED"/>
    <property type="match status" value="1"/>
</dbReference>
<dbReference type="Proteomes" id="UP000005561">
    <property type="component" value="Unassembled WGS sequence"/>
</dbReference>
<comment type="caution">
    <text evidence="7">The sequence shown here is derived from an EMBL/GenBank/DDBJ whole genome shotgun (WGS) entry which is preliminary data.</text>
</comment>
<dbReference type="InterPro" id="IPR036866">
    <property type="entry name" value="RibonucZ/Hydroxyglut_hydro"/>
</dbReference>
<gene>
    <name evidence="7" type="ORF">BRYFOR_05996</name>
</gene>
<keyword evidence="4" id="KW-0378">Hydrolase</keyword>
<dbReference type="eggNOG" id="COG0491">
    <property type="taxonomic scope" value="Bacteria"/>
</dbReference>
<dbReference type="PANTHER" id="PTHR42978:SF2">
    <property type="entry name" value="102 KBASES UNSTABLE REGION: FROM 1 TO 119443"/>
    <property type="match status" value="1"/>
</dbReference>
<keyword evidence="8" id="KW-1185">Reference proteome</keyword>
<dbReference type="SUPFAM" id="SSF56281">
    <property type="entry name" value="Metallo-hydrolase/oxidoreductase"/>
    <property type="match status" value="1"/>
</dbReference>
<dbReference type="EMBL" id="ACCL02000004">
    <property type="protein sequence ID" value="EET61804.1"/>
    <property type="molecule type" value="Genomic_DNA"/>
</dbReference>
<dbReference type="GO" id="GO:0046872">
    <property type="term" value="F:metal ion binding"/>
    <property type="evidence" value="ECO:0007669"/>
    <property type="project" value="UniProtKB-KW"/>
</dbReference>
<proteinExistence type="inferred from homology"/>
<reference evidence="7" key="1">
    <citation type="submission" date="2009-07" db="EMBL/GenBank/DDBJ databases">
        <authorList>
            <person name="Weinstock G."/>
            <person name="Sodergren E."/>
            <person name="Clifton S."/>
            <person name="Fulton L."/>
            <person name="Fulton B."/>
            <person name="Courtney L."/>
            <person name="Fronick C."/>
            <person name="Harrison M."/>
            <person name="Strong C."/>
            <person name="Farmer C."/>
            <person name="Delahaunty K."/>
            <person name="Markovic C."/>
            <person name="Hall O."/>
            <person name="Minx P."/>
            <person name="Tomlinson C."/>
            <person name="Mitreva M."/>
            <person name="Nelson J."/>
            <person name="Hou S."/>
            <person name="Wollam A."/>
            <person name="Pepin K.H."/>
            <person name="Johnson M."/>
            <person name="Bhonagiri V."/>
            <person name="Nash W.E."/>
            <person name="Warren W."/>
            <person name="Chinwalla A."/>
            <person name="Mardis E.R."/>
            <person name="Wilson R.K."/>
        </authorList>
    </citation>
    <scope>NUCLEOTIDE SEQUENCE [LARGE SCALE GENOMIC DNA]</scope>
    <source>
        <strain evidence="7">DSM 14469</strain>
    </source>
</reference>
<dbReference type="InterPro" id="IPR001279">
    <property type="entry name" value="Metallo-B-lactamas"/>
</dbReference>
<dbReference type="SMART" id="SM00849">
    <property type="entry name" value="Lactamase_B"/>
    <property type="match status" value="1"/>
</dbReference>
<evidence type="ECO:0000256" key="5">
    <source>
        <dbReference type="ARBA" id="ARBA00022833"/>
    </source>
</evidence>
<dbReference type="STRING" id="168384.SAMN05660368_00635"/>
<accession>C6LBK1</accession>
<protein>
    <submittedName>
        <fullName evidence="7">Metallo-beta-lactamase domain protein</fullName>
    </submittedName>
</protein>
<organism evidence="7 8">
    <name type="scientific">Marvinbryantia formatexigens DSM 14469</name>
    <dbReference type="NCBI Taxonomy" id="478749"/>
    <lineage>
        <taxon>Bacteria</taxon>
        <taxon>Bacillati</taxon>
        <taxon>Bacillota</taxon>
        <taxon>Clostridia</taxon>
        <taxon>Lachnospirales</taxon>
        <taxon>Lachnospiraceae</taxon>
        <taxon>Marvinbryantia</taxon>
    </lineage>
</organism>
<dbReference type="AlphaFoldDB" id="C6LBK1"/>
<dbReference type="RefSeq" id="WP_006860793.1">
    <property type="nucleotide sequence ID" value="NZ_ACCL02000004.1"/>
</dbReference>